<dbReference type="Proteomes" id="UP001501442">
    <property type="component" value="Unassembled WGS sequence"/>
</dbReference>
<proteinExistence type="predicted"/>
<reference evidence="3" key="1">
    <citation type="journal article" date="2019" name="Int. J. Syst. Evol. Microbiol.">
        <title>The Global Catalogue of Microorganisms (GCM) 10K type strain sequencing project: providing services to taxonomists for standard genome sequencing and annotation.</title>
        <authorList>
            <consortium name="The Broad Institute Genomics Platform"/>
            <consortium name="The Broad Institute Genome Sequencing Center for Infectious Disease"/>
            <person name="Wu L."/>
            <person name="Ma J."/>
        </authorList>
    </citation>
    <scope>NUCLEOTIDE SEQUENCE [LARGE SCALE GENOMIC DNA]</scope>
    <source>
        <strain evidence="3">JCM 17939</strain>
    </source>
</reference>
<accession>A0ABP8U2P1</accession>
<sequence>MARPKTLRPADFAVMTTTAVLLNVRHDLATPADQHPMMAPGPVRVVHRGPAPAAPPTPTVENRSIYNKINFRRPARAETGPDALRNVLQSRVFNNTASTPFSTLEPWPPLPFPRPWRCPTNRCCPNPPSPAAR</sequence>
<protein>
    <submittedName>
        <fullName evidence="2">Uncharacterized protein</fullName>
    </submittedName>
</protein>
<dbReference type="EMBL" id="BAABHK010000002">
    <property type="protein sequence ID" value="GAA4622377.1"/>
    <property type="molecule type" value="Genomic_DNA"/>
</dbReference>
<evidence type="ECO:0000313" key="2">
    <source>
        <dbReference type="EMBL" id="GAA4622377.1"/>
    </source>
</evidence>
<evidence type="ECO:0000256" key="1">
    <source>
        <dbReference type="SAM" id="MobiDB-lite"/>
    </source>
</evidence>
<gene>
    <name evidence="2" type="ORF">GCM10023196_014310</name>
</gene>
<keyword evidence="3" id="KW-1185">Reference proteome</keyword>
<comment type="caution">
    <text evidence="2">The sequence shown here is derived from an EMBL/GenBank/DDBJ whole genome shotgun (WGS) entry which is preliminary data.</text>
</comment>
<feature type="region of interest" description="Disordered" evidence="1">
    <location>
        <begin position="32"/>
        <end position="61"/>
    </location>
</feature>
<organism evidence="2 3">
    <name type="scientific">Actinoallomurus vinaceus</name>
    <dbReference type="NCBI Taxonomy" id="1080074"/>
    <lineage>
        <taxon>Bacteria</taxon>
        <taxon>Bacillati</taxon>
        <taxon>Actinomycetota</taxon>
        <taxon>Actinomycetes</taxon>
        <taxon>Streptosporangiales</taxon>
        <taxon>Thermomonosporaceae</taxon>
        <taxon>Actinoallomurus</taxon>
    </lineage>
</organism>
<name>A0ABP8U2P1_9ACTN</name>
<evidence type="ECO:0000313" key="3">
    <source>
        <dbReference type="Proteomes" id="UP001501442"/>
    </source>
</evidence>